<keyword evidence="1" id="KW-0175">Coiled coil</keyword>
<organism evidence="3 4">
    <name type="scientific">Ceratopteris richardii</name>
    <name type="common">Triangle waterfern</name>
    <dbReference type="NCBI Taxonomy" id="49495"/>
    <lineage>
        <taxon>Eukaryota</taxon>
        <taxon>Viridiplantae</taxon>
        <taxon>Streptophyta</taxon>
        <taxon>Embryophyta</taxon>
        <taxon>Tracheophyta</taxon>
        <taxon>Polypodiopsida</taxon>
        <taxon>Polypodiidae</taxon>
        <taxon>Polypodiales</taxon>
        <taxon>Pteridineae</taxon>
        <taxon>Pteridaceae</taxon>
        <taxon>Parkerioideae</taxon>
        <taxon>Ceratopteris</taxon>
    </lineage>
</organism>
<dbReference type="InterPro" id="IPR040225">
    <property type="entry name" value="GIL1-like"/>
</dbReference>
<dbReference type="AlphaFoldDB" id="A0A8T2RL56"/>
<sequence length="424" mass="48416">MENPRRHAARRFAGFICGDGEVDKWVTPQHSGQLRAHGDGRKGGSRSSRLCGRDDGQPQPLVRVSSSLSSSIRRVPSSLSSSIRRVPSSLSSSFRWENQPIESPNHSERIFQAQVSSLRDEVVNYQNLYAEMKRRAEMAERALQNHSLVDTGFYRTEATPALLEQRSNNVKFDAQKCATAISVFADKNNLTIRFDFHADTSCSRYLSSLEGPRKLQFERLALESIICEDFFKVFESSSYGVAAEPFDKPENQRRRRLKSFHQFVNAEPTSMIDESQEFKQFAEKKLRRLKKSLKKIFNHPANFPPAFQRGEEEGAKFLRAIVRRLSDAQNNHFYLSFLRLAKAVWLLHKIAFSCEPASAELLRVPAGAHFSAEFMKEQEDLQRSLDAIHQDLHEKRVVAFMLVPGFTLRNSIIKAYVCCVDSFC</sequence>
<dbReference type="OrthoDB" id="1915848at2759"/>
<evidence type="ECO:0000313" key="3">
    <source>
        <dbReference type="EMBL" id="KAH7296554.1"/>
    </source>
</evidence>
<dbReference type="PANTHER" id="PTHR31161">
    <property type="entry name" value="PROTEIN GRAVITROPIC IN THE LIGHT 1"/>
    <property type="match status" value="1"/>
</dbReference>
<evidence type="ECO:0000313" key="4">
    <source>
        <dbReference type="Proteomes" id="UP000825935"/>
    </source>
</evidence>
<evidence type="ECO:0000256" key="2">
    <source>
        <dbReference type="SAM" id="MobiDB-lite"/>
    </source>
</evidence>
<feature type="coiled-coil region" evidence="1">
    <location>
        <begin position="272"/>
        <end position="299"/>
    </location>
</feature>
<name>A0A8T2RL56_CERRI</name>
<dbReference type="GO" id="GO:0009959">
    <property type="term" value="P:negative gravitropism"/>
    <property type="evidence" value="ECO:0007669"/>
    <property type="project" value="InterPro"/>
</dbReference>
<evidence type="ECO:0000256" key="1">
    <source>
        <dbReference type="SAM" id="Coils"/>
    </source>
</evidence>
<keyword evidence="4" id="KW-1185">Reference proteome</keyword>
<feature type="coiled-coil region" evidence="1">
    <location>
        <begin position="115"/>
        <end position="149"/>
    </location>
</feature>
<dbReference type="EMBL" id="CM035431">
    <property type="protein sequence ID" value="KAH7296554.1"/>
    <property type="molecule type" value="Genomic_DNA"/>
</dbReference>
<accession>A0A8T2RL56</accession>
<gene>
    <name evidence="3" type="ORF">KP509_26G027700</name>
</gene>
<dbReference type="Proteomes" id="UP000825935">
    <property type="component" value="Chromosome 26"/>
</dbReference>
<dbReference type="EMBL" id="CM035431">
    <property type="protein sequence ID" value="KAH7296553.1"/>
    <property type="molecule type" value="Genomic_DNA"/>
</dbReference>
<proteinExistence type="predicted"/>
<protein>
    <submittedName>
        <fullName evidence="3">Uncharacterized protein</fullName>
    </submittedName>
</protein>
<feature type="region of interest" description="Disordered" evidence="2">
    <location>
        <begin position="29"/>
        <end position="68"/>
    </location>
</feature>
<comment type="caution">
    <text evidence="3">The sequence shown here is derived from an EMBL/GenBank/DDBJ whole genome shotgun (WGS) entry which is preliminary data.</text>
</comment>
<dbReference type="GO" id="GO:0009639">
    <property type="term" value="P:response to red or far red light"/>
    <property type="evidence" value="ECO:0007669"/>
    <property type="project" value="InterPro"/>
</dbReference>
<reference evidence="3" key="1">
    <citation type="submission" date="2021-08" db="EMBL/GenBank/DDBJ databases">
        <title>WGS assembly of Ceratopteris richardii.</title>
        <authorList>
            <person name="Marchant D.B."/>
            <person name="Chen G."/>
            <person name="Jenkins J."/>
            <person name="Shu S."/>
            <person name="Leebens-Mack J."/>
            <person name="Grimwood J."/>
            <person name="Schmutz J."/>
            <person name="Soltis P."/>
            <person name="Soltis D."/>
            <person name="Chen Z.-H."/>
        </authorList>
    </citation>
    <scope>NUCLEOTIDE SEQUENCE</scope>
    <source>
        <strain evidence="3">Whitten #5841</strain>
        <tissue evidence="3">Leaf</tissue>
    </source>
</reference>